<proteinExistence type="predicted"/>
<reference evidence="2" key="2">
    <citation type="journal article" date="2023" name="Science">
        <title>Genomic signatures of disease resistance in endangered staghorn corals.</title>
        <authorList>
            <person name="Vollmer S.V."/>
            <person name="Selwyn J.D."/>
            <person name="Despard B.A."/>
            <person name="Roesel C.L."/>
        </authorList>
    </citation>
    <scope>NUCLEOTIDE SEQUENCE</scope>
    <source>
        <strain evidence="2">K2</strain>
    </source>
</reference>
<evidence type="ECO:0000256" key="1">
    <source>
        <dbReference type="SAM" id="MobiDB-lite"/>
    </source>
</evidence>
<feature type="region of interest" description="Disordered" evidence="1">
    <location>
        <begin position="120"/>
        <end position="177"/>
    </location>
</feature>
<dbReference type="EMBL" id="JARQWQ010000042">
    <property type="protein sequence ID" value="KAK2558903.1"/>
    <property type="molecule type" value="Genomic_DNA"/>
</dbReference>
<feature type="region of interest" description="Disordered" evidence="1">
    <location>
        <begin position="59"/>
        <end position="83"/>
    </location>
</feature>
<feature type="compositionally biased region" description="Basic and acidic residues" evidence="1">
    <location>
        <begin position="162"/>
        <end position="172"/>
    </location>
</feature>
<keyword evidence="3" id="KW-1185">Reference proteome</keyword>
<reference evidence="2" key="1">
    <citation type="journal article" date="2023" name="G3 (Bethesda)">
        <title>Whole genome assembly and annotation of the endangered Caribbean coral Acropora cervicornis.</title>
        <authorList>
            <person name="Selwyn J.D."/>
            <person name="Vollmer S.V."/>
        </authorList>
    </citation>
    <scope>NUCLEOTIDE SEQUENCE</scope>
    <source>
        <strain evidence="2">K2</strain>
    </source>
</reference>
<sequence>MAAGRVKKCMVCGLSDGHTLIDCPYRCDFCGESVNVCNCVNSSLVDGVLASETPDRMAKVSKRMATTEDSSEQTNKKKRRDELRDVLARMKQMDELFKRTEKEHLETIAAMQKRIKELEGAAASKGEKNKDTSDDTFDDTSDDNGGNINSDEEADESDGEQLQDKPETENTRELVSGSNLQAIHQRYQAVVEIFVKKECSLSETMRQYGIPRNTLRDYIGICKLKVIDAERYKRVIEAEREKVGKVSVKCIELSCRAVLNEYRIQANKLKQQKKLLPFYPKEDFYSQK</sequence>
<dbReference type="Proteomes" id="UP001249851">
    <property type="component" value="Unassembled WGS sequence"/>
</dbReference>
<evidence type="ECO:0000313" key="2">
    <source>
        <dbReference type="EMBL" id="KAK2558903.1"/>
    </source>
</evidence>
<gene>
    <name evidence="2" type="ORF">P5673_018520</name>
</gene>
<feature type="compositionally biased region" description="Basic and acidic residues" evidence="1">
    <location>
        <begin position="120"/>
        <end position="133"/>
    </location>
</feature>
<dbReference type="AlphaFoldDB" id="A0AAD9V2K1"/>
<comment type="caution">
    <text evidence="2">The sequence shown here is derived from an EMBL/GenBank/DDBJ whole genome shotgun (WGS) entry which is preliminary data.</text>
</comment>
<organism evidence="2 3">
    <name type="scientific">Acropora cervicornis</name>
    <name type="common">Staghorn coral</name>
    <dbReference type="NCBI Taxonomy" id="6130"/>
    <lineage>
        <taxon>Eukaryota</taxon>
        <taxon>Metazoa</taxon>
        <taxon>Cnidaria</taxon>
        <taxon>Anthozoa</taxon>
        <taxon>Hexacorallia</taxon>
        <taxon>Scleractinia</taxon>
        <taxon>Astrocoeniina</taxon>
        <taxon>Acroporidae</taxon>
        <taxon>Acropora</taxon>
    </lineage>
</organism>
<evidence type="ECO:0000313" key="3">
    <source>
        <dbReference type="Proteomes" id="UP001249851"/>
    </source>
</evidence>
<accession>A0AAD9V2K1</accession>
<name>A0AAD9V2K1_ACRCE</name>
<feature type="compositionally biased region" description="Acidic residues" evidence="1">
    <location>
        <begin position="150"/>
        <end position="161"/>
    </location>
</feature>
<protein>
    <submittedName>
        <fullName evidence="2">Uncharacterized protein</fullName>
    </submittedName>
</protein>